<evidence type="ECO:0000313" key="3">
    <source>
        <dbReference type="Proteomes" id="UP000249915"/>
    </source>
</evidence>
<protein>
    <recommendedName>
        <fullName evidence="1">Thiolase C-terminal domain-containing protein</fullName>
    </recommendedName>
</protein>
<sequence>MTGNRIQDRIAIAGVGSTGYTRDGNRTARSLAAEAAVSAIRDAGLDRADIGGVISSAGVGSWTIVPPGATEMVAMLRLPNVTYFGDGNPVIVSPLLDAMHAIYSGTCDTVLLYHYNYRTPFSSRRAADDPFRRHIRGYDNLPPENARNAAAYAAWASRYLHENSIDREHLGRVAVNSRTNARSNPLAAMRSPLTLDEYLAARLVREPLGMLDMDLPVDGAEAFILTTSEHARDLPHTPVLVHTAAEGLVDTASDEEQLASLAHHGQDIVVRQLRARSQRSLNDVDVAYVYDGFTFITLSWFEKLGWCAPGEAGPFLDHAWHDEQQRLLVDGRVPVNPQGGMLSEGGTQGAGFVRDAVHQLRGTAGDRQIDDPRTALLAIGGFFYNSQGAVLIRDDNR</sequence>
<dbReference type="Proteomes" id="UP000249915">
    <property type="component" value="Unassembled WGS sequence"/>
</dbReference>
<dbReference type="InterPro" id="IPR016039">
    <property type="entry name" value="Thiolase-like"/>
</dbReference>
<dbReference type="SUPFAM" id="SSF53901">
    <property type="entry name" value="Thiolase-like"/>
    <property type="match status" value="1"/>
</dbReference>
<gene>
    <name evidence="2" type="ORF">BAY60_19545</name>
</gene>
<organism evidence="2 3">
    <name type="scientific">Prauserella muralis</name>
    <dbReference type="NCBI Taxonomy" id="588067"/>
    <lineage>
        <taxon>Bacteria</taxon>
        <taxon>Bacillati</taxon>
        <taxon>Actinomycetota</taxon>
        <taxon>Actinomycetes</taxon>
        <taxon>Pseudonocardiales</taxon>
        <taxon>Pseudonocardiaceae</taxon>
        <taxon>Prauserella</taxon>
    </lineage>
</organism>
<dbReference type="PANTHER" id="PTHR42870:SF1">
    <property type="entry name" value="NON-SPECIFIC LIPID-TRANSFER PROTEIN-LIKE 2"/>
    <property type="match status" value="1"/>
</dbReference>
<dbReference type="AlphaFoldDB" id="A0A2V4ATF0"/>
<dbReference type="CDD" id="cd00829">
    <property type="entry name" value="SCP-x_thiolase"/>
    <property type="match status" value="1"/>
</dbReference>
<proteinExistence type="predicted"/>
<accession>A0A2V4ATF0</accession>
<keyword evidence="3" id="KW-1185">Reference proteome</keyword>
<dbReference type="Gene3D" id="3.40.47.10">
    <property type="match status" value="1"/>
</dbReference>
<dbReference type="OrthoDB" id="3208853at2"/>
<dbReference type="GO" id="GO:0016747">
    <property type="term" value="F:acyltransferase activity, transferring groups other than amino-acyl groups"/>
    <property type="evidence" value="ECO:0007669"/>
    <property type="project" value="InterPro"/>
</dbReference>
<dbReference type="InterPro" id="IPR002155">
    <property type="entry name" value="Thiolase"/>
</dbReference>
<reference evidence="2 3" key="1">
    <citation type="submission" date="2016-07" db="EMBL/GenBank/DDBJ databases">
        <title>Draft genome sequence of Prauserella muralis DSM 45305, isolated from a mould-covered wall in an indoor environment.</title>
        <authorList>
            <person name="Ruckert C."/>
            <person name="Albersmeier A."/>
            <person name="Jiang C.-L."/>
            <person name="Jiang Y."/>
            <person name="Kalinowski J."/>
            <person name="Schneider O."/>
            <person name="Winkler A."/>
            <person name="Zotchev S.B."/>
        </authorList>
    </citation>
    <scope>NUCLEOTIDE SEQUENCE [LARGE SCALE GENOMIC DNA]</scope>
    <source>
        <strain evidence="2 3">DSM 45305</strain>
    </source>
</reference>
<evidence type="ECO:0000259" key="1">
    <source>
        <dbReference type="Pfam" id="PF22691"/>
    </source>
</evidence>
<dbReference type="RefSeq" id="WP_112282684.1">
    <property type="nucleotide sequence ID" value="NZ_VIVS01000001.1"/>
</dbReference>
<dbReference type="InterPro" id="IPR055140">
    <property type="entry name" value="Thiolase_C_2"/>
</dbReference>
<feature type="domain" description="Thiolase C-terminal" evidence="1">
    <location>
        <begin position="272"/>
        <end position="391"/>
    </location>
</feature>
<comment type="caution">
    <text evidence="2">The sequence shown here is derived from an EMBL/GenBank/DDBJ whole genome shotgun (WGS) entry which is preliminary data.</text>
</comment>
<name>A0A2V4ATF0_9PSEU</name>
<dbReference type="Pfam" id="PF22691">
    <property type="entry name" value="Thiolase_C_1"/>
    <property type="match status" value="1"/>
</dbReference>
<dbReference type="EMBL" id="MASW01000004">
    <property type="protein sequence ID" value="PXY24700.1"/>
    <property type="molecule type" value="Genomic_DNA"/>
</dbReference>
<evidence type="ECO:0000313" key="2">
    <source>
        <dbReference type="EMBL" id="PXY24700.1"/>
    </source>
</evidence>
<dbReference type="PIRSF" id="PIRSF000429">
    <property type="entry name" value="Ac-CoA_Ac_transf"/>
    <property type="match status" value="1"/>
</dbReference>
<dbReference type="PANTHER" id="PTHR42870">
    <property type="entry name" value="ACETYL-COA C-ACETYLTRANSFERASE"/>
    <property type="match status" value="1"/>
</dbReference>